<gene>
    <name evidence="1" type="ordered locus">LOC_Os10g41079</name>
</gene>
<protein>
    <submittedName>
        <fullName evidence="1">Uncharacterized protein</fullName>
    </submittedName>
</protein>
<reference evidence="1" key="2">
    <citation type="submission" date="2003-05" db="EMBL/GenBank/DDBJ databases">
        <authorList>
            <person name="Buell C.R."/>
            <person name="Wing R.A."/>
            <person name="McCombie W.R."/>
            <person name="Messing J."/>
            <person name="Yuan Q."/>
            <person name="Ouyang S."/>
        </authorList>
    </citation>
    <scope>NUCLEOTIDE SEQUENCE</scope>
</reference>
<sequence length="136" mass="15289">MGLIMFQVFNQLWNYLCRYLERRSLNTYSGKRHTGYKGNITVRIANAMPPSTQTAWQVQGVVHGISSLRASTLCPNSTQGKNDPVQPKNREVWKEHNAQVFDGKTISAVHLCATITDDWETWKAAGLLRVIDGGKV</sequence>
<name>Q108Y4_ORYSJ</name>
<organism evidence="1">
    <name type="scientific">Oryza sativa subsp. japonica</name>
    <name type="common">Rice</name>
    <dbReference type="NCBI Taxonomy" id="39947"/>
    <lineage>
        <taxon>Eukaryota</taxon>
        <taxon>Viridiplantae</taxon>
        <taxon>Streptophyta</taxon>
        <taxon>Embryophyta</taxon>
        <taxon>Tracheophyta</taxon>
        <taxon>Spermatophyta</taxon>
        <taxon>Magnoliopsida</taxon>
        <taxon>Liliopsida</taxon>
        <taxon>Poales</taxon>
        <taxon>Poaceae</taxon>
        <taxon>BOP clade</taxon>
        <taxon>Oryzoideae</taxon>
        <taxon>Oryzeae</taxon>
        <taxon>Oryzinae</taxon>
        <taxon>Oryza</taxon>
        <taxon>Oryza sativa</taxon>
    </lineage>
</organism>
<accession>Q108Y4</accession>
<proteinExistence type="predicted"/>
<dbReference type="EMBL" id="DP000086">
    <property type="protein sequence ID" value="ABG66259.1"/>
    <property type="molecule type" value="Genomic_DNA"/>
</dbReference>
<evidence type="ECO:0000313" key="1">
    <source>
        <dbReference type="EMBL" id="ABG66259.1"/>
    </source>
</evidence>
<reference evidence="1" key="3">
    <citation type="submission" date="2006-07" db="EMBL/GenBank/DDBJ databases">
        <authorList>
            <person name="Buell R."/>
        </authorList>
    </citation>
    <scope>NUCLEOTIDE SEQUENCE</scope>
</reference>
<dbReference type="AlphaFoldDB" id="Q108Y4"/>
<reference evidence="1" key="1">
    <citation type="journal article" date="2003" name="Science">
        <title>In-depth view of structure, activity, and evolution of rice chromosome 10.</title>
        <authorList>
            <consortium name="Rice Chromosome 10 Sequencing Consortium"/>
        </authorList>
    </citation>
    <scope>NUCLEOTIDE SEQUENCE [LARGE SCALE GENOMIC DNA]</scope>
</reference>